<feature type="compositionally biased region" description="Polar residues" evidence="1">
    <location>
        <begin position="227"/>
        <end position="236"/>
    </location>
</feature>
<sequence length="278" mass="31386">MKDIKKSSNINYINNDISTTSENENLIGVDSSINEYSEPSTCASCPNCKEMENLMITASANSVHTSFMCEDNLASKKYENHASKSTNMIEDSSFNISFEDNIQVANNKLIENETVKKNYEIKNILEGGNRKNSIGNADGKNSKNLNECTDSIFFKAFRSREKFLMNEESSGSEIGAKEIVNKSVVEENKMKNEKESSEKWKENENDSLEKSKNSQKDGKENEEKNILENSNIIVTENSEKSNEKNLPIKLKNSEKQKVDKNKKKNKSEKSSIAADQKN</sequence>
<dbReference type="InParanoid" id="J9D8G6"/>
<dbReference type="AlphaFoldDB" id="J9D8G6"/>
<protein>
    <submittedName>
        <fullName evidence="2">Uncharacterized protein</fullName>
    </submittedName>
</protein>
<dbReference type="HOGENOM" id="CLU_1001244_0_0_1"/>
<gene>
    <name evidence="2" type="ORF">EDEG_01906</name>
</gene>
<keyword evidence="3" id="KW-1185">Reference proteome</keyword>
<evidence type="ECO:0000313" key="2">
    <source>
        <dbReference type="EMBL" id="EJW03814.1"/>
    </source>
</evidence>
<dbReference type="EMBL" id="AFBI03000030">
    <property type="protein sequence ID" value="EJW03814.1"/>
    <property type="molecule type" value="Genomic_DNA"/>
</dbReference>
<organism evidence="2 3">
    <name type="scientific">Edhazardia aedis (strain USNM 41457)</name>
    <name type="common">Microsporidian parasite</name>
    <dbReference type="NCBI Taxonomy" id="1003232"/>
    <lineage>
        <taxon>Eukaryota</taxon>
        <taxon>Fungi</taxon>
        <taxon>Fungi incertae sedis</taxon>
        <taxon>Microsporidia</taxon>
        <taxon>Edhazardia</taxon>
    </lineage>
</organism>
<evidence type="ECO:0000313" key="3">
    <source>
        <dbReference type="Proteomes" id="UP000003163"/>
    </source>
</evidence>
<reference evidence="2 3" key="1">
    <citation type="submission" date="2011-08" db="EMBL/GenBank/DDBJ databases">
        <authorList>
            <person name="Liu Z.J."/>
            <person name="Shi F.L."/>
            <person name="Lu J.Q."/>
            <person name="Li M."/>
            <person name="Wang Z.L."/>
        </authorList>
    </citation>
    <scope>NUCLEOTIDE SEQUENCE [LARGE SCALE GENOMIC DNA]</scope>
    <source>
        <strain evidence="2 3">USNM 41457</strain>
    </source>
</reference>
<proteinExistence type="predicted"/>
<dbReference type="Proteomes" id="UP000003163">
    <property type="component" value="Unassembled WGS sequence"/>
</dbReference>
<feature type="compositionally biased region" description="Basic and acidic residues" evidence="1">
    <location>
        <begin position="187"/>
        <end position="226"/>
    </location>
</feature>
<comment type="caution">
    <text evidence="2">The sequence shown here is derived from an EMBL/GenBank/DDBJ whole genome shotgun (WGS) entry which is preliminary data.</text>
</comment>
<accession>J9D8G6</accession>
<name>J9D8G6_EDHAE</name>
<feature type="region of interest" description="Disordered" evidence="1">
    <location>
        <begin position="187"/>
        <end position="278"/>
    </location>
</feature>
<reference evidence="3" key="2">
    <citation type="submission" date="2015-07" db="EMBL/GenBank/DDBJ databases">
        <title>Contrasting host-pathogen interactions and genome evolution in two generalist and specialist microsporidian pathogens of mosquitoes.</title>
        <authorList>
            <consortium name="The Broad Institute Genomics Platform"/>
            <consortium name="The Broad Institute Genome Sequencing Center for Infectious Disease"/>
            <person name="Cuomo C.A."/>
            <person name="Sanscrainte N.D."/>
            <person name="Goldberg J.M."/>
            <person name="Heiman D."/>
            <person name="Young S."/>
            <person name="Zeng Q."/>
            <person name="Becnel J.J."/>
            <person name="Birren B.W."/>
        </authorList>
    </citation>
    <scope>NUCLEOTIDE SEQUENCE [LARGE SCALE GENOMIC DNA]</scope>
    <source>
        <strain evidence="3">USNM 41457</strain>
    </source>
</reference>
<evidence type="ECO:0000256" key="1">
    <source>
        <dbReference type="SAM" id="MobiDB-lite"/>
    </source>
</evidence>
<dbReference type="VEuPathDB" id="MicrosporidiaDB:EDEG_01906"/>